<evidence type="ECO:0000256" key="9">
    <source>
        <dbReference type="ARBA" id="ARBA00023027"/>
    </source>
</evidence>
<proteinExistence type="inferred from homology"/>
<dbReference type="Gene3D" id="3.40.50.620">
    <property type="entry name" value="HUPs"/>
    <property type="match status" value="1"/>
</dbReference>
<evidence type="ECO:0000256" key="10">
    <source>
        <dbReference type="ARBA" id="ARBA00048721"/>
    </source>
</evidence>
<keyword evidence="4 11" id="KW-0662">Pyridine nucleotide biosynthesis</keyword>
<dbReference type="SUPFAM" id="SSF52374">
    <property type="entry name" value="Nucleotidylyl transferase"/>
    <property type="match status" value="1"/>
</dbReference>
<evidence type="ECO:0000256" key="4">
    <source>
        <dbReference type="ARBA" id="ARBA00022642"/>
    </source>
</evidence>
<evidence type="ECO:0000256" key="6">
    <source>
        <dbReference type="ARBA" id="ARBA00022695"/>
    </source>
</evidence>
<dbReference type="Proteomes" id="UP001595692">
    <property type="component" value="Unassembled WGS sequence"/>
</dbReference>
<comment type="function">
    <text evidence="1 11">Catalyzes the reversible adenylation of nicotinate mononucleotide (NaMN) to nicotinic acid adenine dinucleotide (NaAD).</text>
</comment>
<organism evidence="13 14">
    <name type="scientific">Pseudaeromonas sharmana</name>
    <dbReference type="NCBI Taxonomy" id="328412"/>
    <lineage>
        <taxon>Bacteria</taxon>
        <taxon>Pseudomonadati</taxon>
        <taxon>Pseudomonadota</taxon>
        <taxon>Gammaproteobacteria</taxon>
        <taxon>Aeromonadales</taxon>
        <taxon>Aeromonadaceae</taxon>
        <taxon>Pseudaeromonas</taxon>
    </lineage>
</organism>
<gene>
    <name evidence="11 13" type="primary">nadD</name>
    <name evidence="13" type="ORF">ACFOSS_01070</name>
</gene>
<comment type="catalytic activity">
    <reaction evidence="10 11">
        <text>nicotinate beta-D-ribonucleotide + ATP + H(+) = deamido-NAD(+) + diphosphate</text>
        <dbReference type="Rhea" id="RHEA:22860"/>
        <dbReference type="ChEBI" id="CHEBI:15378"/>
        <dbReference type="ChEBI" id="CHEBI:30616"/>
        <dbReference type="ChEBI" id="CHEBI:33019"/>
        <dbReference type="ChEBI" id="CHEBI:57502"/>
        <dbReference type="ChEBI" id="CHEBI:58437"/>
        <dbReference type="EC" id="2.7.7.18"/>
    </reaction>
</comment>
<dbReference type="NCBIfam" id="TIGR00482">
    <property type="entry name" value="nicotinate (nicotinamide) nucleotide adenylyltransferase"/>
    <property type="match status" value="1"/>
</dbReference>
<dbReference type="Pfam" id="PF01467">
    <property type="entry name" value="CTP_transf_like"/>
    <property type="match status" value="1"/>
</dbReference>
<dbReference type="NCBIfam" id="NF000839">
    <property type="entry name" value="PRK00071.1-1"/>
    <property type="match status" value="1"/>
</dbReference>
<evidence type="ECO:0000256" key="2">
    <source>
        <dbReference type="ARBA" id="ARBA00005019"/>
    </source>
</evidence>
<protein>
    <recommendedName>
        <fullName evidence="11">Probable nicotinate-nucleotide adenylyltransferase</fullName>
        <ecNumber evidence="11">2.7.7.18</ecNumber>
    </recommendedName>
    <alternativeName>
        <fullName evidence="11">Deamido-NAD(+) diphosphorylase</fullName>
    </alternativeName>
    <alternativeName>
        <fullName evidence="11">Deamido-NAD(+) pyrophosphorylase</fullName>
    </alternativeName>
    <alternativeName>
        <fullName evidence="11">Nicotinate mononucleotide adenylyltransferase</fullName>
        <shortName evidence="11">NaMN adenylyltransferase</shortName>
    </alternativeName>
</protein>
<dbReference type="RefSeq" id="WP_377150026.1">
    <property type="nucleotide sequence ID" value="NZ_JBHSAF010000001.1"/>
</dbReference>
<evidence type="ECO:0000259" key="12">
    <source>
        <dbReference type="Pfam" id="PF01467"/>
    </source>
</evidence>
<evidence type="ECO:0000256" key="1">
    <source>
        <dbReference type="ARBA" id="ARBA00002324"/>
    </source>
</evidence>
<keyword evidence="6 11" id="KW-0548">Nucleotidyltransferase</keyword>
<keyword evidence="5 11" id="KW-0808">Transferase</keyword>
<dbReference type="GO" id="GO:0004515">
    <property type="term" value="F:nicotinate-nucleotide adenylyltransferase activity"/>
    <property type="evidence" value="ECO:0007669"/>
    <property type="project" value="UniProtKB-EC"/>
</dbReference>
<evidence type="ECO:0000313" key="13">
    <source>
        <dbReference type="EMBL" id="MFC3912058.1"/>
    </source>
</evidence>
<evidence type="ECO:0000256" key="5">
    <source>
        <dbReference type="ARBA" id="ARBA00022679"/>
    </source>
</evidence>
<dbReference type="HAMAP" id="MF_00244">
    <property type="entry name" value="NaMN_adenylyltr"/>
    <property type="match status" value="1"/>
</dbReference>
<dbReference type="EMBL" id="JBHSAF010000001">
    <property type="protein sequence ID" value="MFC3912058.1"/>
    <property type="molecule type" value="Genomic_DNA"/>
</dbReference>
<dbReference type="EC" id="2.7.7.18" evidence="11"/>
<dbReference type="PANTHER" id="PTHR39321">
    <property type="entry name" value="NICOTINATE-NUCLEOTIDE ADENYLYLTRANSFERASE-RELATED"/>
    <property type="match status" value="1"/>
</dbReference>
<dbReference type="InterPro" id="IPR004821">
    <property type="entry name" value="Cyt_trans-like"/>
</dbReference>
<keyword evidence="14" id="KW-1185">Reference proteome</keyword>
<evidence type="ECO:0000313" key="14">
    <source>
        <dbReference type="Proteomes" id="UP001595692"/>
    </source>
</evidence>
<evidence type="ECO:0000256" key="8">
    <source>
        <dbReference type="ARBA" id="ARBA00022840"/>
    </source>
</evidence>
<dbReference type="InterPro" id="IPR014729">
    <property type="entry name" value="Rossmann-like_a/b/a_fold"/>
</dbReference>
<evidence type="ECO:0000256" key="11">
    <source>
        <dbReference type="HAMAP-Rule" id="MF_00244"/>
    </source>
</evidence>
<evidence type="ECO:0000256" key="3">
    <source>
        <dbReference type="ARBA" id="ARBA00009014"/>
    </source>
</evidence>
<feature type="domain" description="Cytidyltransferase-like" evidence="12">
    <location>
        <begin position="7"/>
        <end position="183"/>
    </location>
</feature>
<keyword evidence="7 11" id="KW-0547">Nucleotide-binding</keyword>
<dbReference type="PANTHER" id="PTHR39321:SF3">
    <property type="entry name" value="PHOSPHOPANTETHEINE ADENYLYLTRANSFERASE"/>
    <property type="match status" value="1"/>
</dbReference>
<reference evidence="14" key="1">
    <citation type="journal article" date="2019" name="Int. J. Syst. Evol. Microbiol.">
        <title>The Global Catalogue of Microorganisms (GCM) 10K type strain sequencing project: providing services to taxonomists for standard genome sequencing and annotation.</title>
        <authorList>
            <consortium name="The Broad Institute Genomics Platform"/>
            <consortium name="The Broad Institute Genome Sequencing Center for Infectious Disease"/>
            <person name="Wu L."/>
            <person name="Ma J."/>
        </authorList>
    </citation>
    <scope>NUCLEOTIDE SEQUENCE [LARGE SCALE GENOMIC DNA]</scope>
    <source>
        <strain evidence="14">CCUG 54939</strain>
    </source>
</reference>
<comment type="pathway">
    <text evidence="2 11">Cofactor biosynthesis; NAD(+) biosynthesis; deamido-NAD(+) from nicotinate D-ribonucleotide: step 1/1.</text>
</comment>
<dbReference type="InterPro" id="IPR005248">
    <property type="entry name" value="NadD/NMNAT"/>
</dbReference>
<accession>A0ABV8CJA1</accession>
<sequence length="215" mass="24228">MKPAIGILGGTFDPVHYGHLMPAQETMQKLALAQMRLMPNHIPPHRPQPIASAQQRLTMLQLAVSSMPGFTVDGRELGHHRPSYTIDTLIQMRLELPDTPFCFLIGMDSLLSLPHWHRWRELTDYAHLIVSVRPGWTAPRQGELADFIQQHQMGDPADLHRHLHGGLYWMQNTPIDLSATQLRADLAAGRAVAGRIPAATADYLQQQRIYCRSVI</sequence>
<keyword evidence="9 11" id="KW-0520">NAD</keyword>
<keyword evidence="8 11" id="KW-0067">ATP-binding</keyword>
<dbReference type="CDD" id="cd02165">
    <property type="entry name" value="NMNAT"/>
    <property type="match status" value="1"/>
</dbReference>
<comment type="similarity">
    <text evidence="3 11">Belongs to the NadD family.</text>
</comment>
<name>A0ABV8CJA1_9GAMM</name>
<evidence type="ECO:0000256" key="7">
    <source>
        <dbReference type="ARBA" id="ARBA00022741"/>
    </source>
</evidence>
<comment type="caution">
    <text evidence="13">The sequence shown here is derived from an EMBL/GenBank/DDBJ whole genome shotgun (WGS) entry which is preliminary data.</text>
</comment>
<dbReference type="NCBIfam" id="TIGR00125">
    <property type="entry name" value="cyt_tran_rel"/>
    <property type="match status" value="1"/>
</dbReference>